<organism evidence="2 3">
    <name type="scientific">Phytophthora sojae (strain P6497)</name>
    <name type="common">Soybean stem and root rot agent</name>
    <name type="synonym">Phytophthora megasperma f. sp. glycines</name>
    <dbReference type="NCBI Taxonomy" id="1094619"/>
    <lineage>
        <taxon>Eukaryota</taxon>
        <taxon>Sar</taxon>
        <taxon>Stramenopiles</taxon>
        <taxon>Oomycota</taxon>
        <taxon>Peronosporomycetes</taxon>
        <taxon>Peronosporales</taxon>
        <taxon>Peronosporaceae</taxon>
        <taxon>Phytophthora</taxon>
    </lineage>
</organism>
<feature type="region of interest" description="Disordered" evidence="1">
    <location>
        <begin position="111"/>
        <end position="166"/>
    </location>
</feature>
<dbReference type="Proteomes" id="UP000002640">
    <property type="component" value="Unassembled WGS sequence"/>
</dbReference>
<proteinExistence type="predicted"/>
<evidence type="ECO:0000256" key="1">
    <source>
        <dbReference type="SAM" id="MobiDB-lite"/>
    </source>
</evidence>
<dbReference type="KEGG" id="psoj:PHYSODRAFT_323110"/>
<reference evidence="2 3" key="1">
    <citation type="journal article" date="2006" name="Science">
        <title>Phytophthora genome sequences uncover evolutionary origins and mechanisms of pathogenesis.</title>
        <authorList>
            <person name="Tyler B.M."/>
            <person name="Tripathy S."/>
            <person name="Zhang X."/>
            <person name="Dehal P."/>
            <person name="Jiang R.H."/>
            <person name="Aerts A."/>
            <person name="Arredondo F.D."/>
            <person name="Baxter L."/>
            <person name="Bensasson D."/>
            <person name="Beynon J.L."/>
            <person name="Chapman J."/>
            <person name="Damasceno C.M."/>
            <person name="Dorrance A.E."/>
            <person name="Dou D."/>
            <person name="Dickerman A.W."/>
            <person name="Dubchak I.L."/>
            <person name="Garbelotto M."/>
            <person name="Gijzen M."/>
            <person name="Gordon S.G."/>
            <person name="Govers F."/>
            <person name="Grunwald N.J."/>
            <person name="Huang W."/>
            <person name="Ivors K.L."/>
            <person name="Jones R.W."/>
            <person name="Kamoun S."/>
            <person name="Krampis K."/>
            <person name="Lamour K.H."/>
            <person name="Lee M.K."/>
            <person name="McDonald W.H."/>
            <person name="Medina M."/>
            <person name="Meijer H.J."/>
            <person name="Nordberg E.K."/>
            <person name="Maclean D.J."/>
            <person name="Ospina-Giraldo M.D."/>
            <person name="Morris P.F."/>
            <person name="Phuntumart V."/>
            <person name="Putnam N.H."/>
            <person name="Rash S."/>
            <person name="Rose J.K."/>
            <person name="Sakihama Y."/>
            <person name="Salamov A.A."/>
            <person name="Savidor A."/>
            <person name="Scheuring C.F."/>
            <person name="Smith B.M."/>
            <person name="Sobral B.W."/>
            <person name="Terry A."/>
            <person name="Torto-Alalibo T.A."/>
            <person name="Win J."/>
            <person name="Xu Z."/>
            <person name="Zhang H."/>
            <person name="Grigoriev I.V."/>
            <person name="Rokhsar D.S."/>
            <person name="Boore J.L."/>
        </authorList>
    </citation>
    <scope>NUCLEOTIDE SEQUENCE [LARGE SCALE GENOMIC DNA]</scope>
    <source>
        <strain evidence="2 3">P6497</strain>
    </source>
</reference>
<name>G4YE24_PHYSP</name>
<dbReference type="InParanoid" id="G4YE24"/>
<dbReference type="AlphaFoldDB" id="G4YE24"/>
<protein>
    <recommendedName>
        <fullName evidence="4">HTH CENPB-type domain-containing protein</fullName>
    </recommendedName>
</protein>
<feature type="compositionally biased region" description="Acidic residues" evidence="1">
    <location>
        <begin position="128"/>
        <end position="166"/>
    </location>
</feature>
<keyword evidence="3" id="KW-1185">Reference proteome</keyword>
<sequence>MAEKKEFWKQFTASQTASSLRSCLIGMGAKPRLSKIEDILDDADLVASARWVNGFMRRYGLSLPRTTNLTVLTDDRRGPTRVPPIRNSRSLPSSYTNHRCARLLAPTSVLTRVPGSARPPCTFRSESEEPDDSNDEDSSIAESTAEDGEVTGDSEVIEDDEPADEDTSINLIEVDLHQKVTSLIRTDKYDKVRELMTVYSMLGALMQMDTVERHRDKG</sequence>
<evidence type="ECO:0000313" key="2">
    <source>
        <dbReference type="EMBL" id="EGZ29605.1"/>
    </source>
</evidence>
<feature type="region of interest" description="Disordered" evidence="1">
    <location>
        <begin position="73"/>
        <end position="93"/>
    </location>
</feature>
<evidence type="ECO:0008006" key="4">
    <source>
        <dbReference type="Google" id="ProtNLM"/>
    </source>
</evidence>
<evidence type="ECO:0000313" key="3">
    <source>
        <dbReference type="Proteomes" id="UP000002640"/>
    </source>
</evidence>
<dbReference type="RefSeq" id="XP_009516880.1">
    <property type="nucleotide sequence ID" value="XM_009518585.1"/>
</dbReference>
<dbReference type="GeneID" id="20644906"/>
<gene>
    <name evidence="2" type="ORF">PHYSODRAFT_323110</name>
</gene>
<dbReference type="EMBL" id="JH159151">
    <property type="protein sequence ID" value="EGZ29605.1"/>
    <property type="molecule type" value="Genomic_DNA"/>
</dbReference>
<accession>G4YE24</accession>